<evidence type="ECO:0000313" key="2">
    <source>
        <dbReference type="WBParaSite" id="PDA_v2.g26604.t1"/>
    </source>
</evidence>
<protein>
    <submittedName>
        <fullName evidence="2">Uncharacterized protein</fullName>
    </submittedName>
</protein>
<proteinExistence type="predicted"/>
<keyword evidence="1" id="KW-1185">Reference proteome</keyword>
<evidence type="ECO:0000313" key="1">
    <source>
        <dbReference type="Proteomes" id="UP000887578"/>
    </source>
</evidence>
<dbReference type="AlphaFoldDB" id="A0A914Q5I4"/>
<name>A0A914Q5I4_9BILA</name>
<dbReference type="WBParaSite" id="PDA_v2.g26604.t1">
    <property type="protein sequence ID" value="PDA_v2.g26604.t1"/>
    <property type="gene ID" value="PDA_v2.g26604"/>
</dbReference>
<sequence>MVLSSYDYTVYDSLGEVEDISKLVKTEDIRDVGKILLDFNYEQDVSIAIAHRHFDLKASEVMLETHSDDCRIAKPVDYISLSSAEDVYPNDIACNKDGIWHPVGYGT</sequence>
<dbReference type="Proteomes" id="UP000887578">
    <property type="component" value="Unplaced"/>
</dbReference>
<reference evidence="2" key="1">
    <citation type="submission" date="2022-11" db="UniProtKB">
        <authorList>
            <consortium name="WormBaseParasite"/>
        </authorList>
    </citation>
    <scope>IDENTIFICATION</scope>
</reference>
<accession>A0A914Q5I4</accession>
<organism evidence="1 2">
    <name type="scientific">Panagrolaimus davidi</name>
    <dbReference type="NCBI Taxonomy" id="227884"/>
    <lineage>
        <taxon>Eukaryota</taxon>
        <taxon>Metazoa</taxon>
        <taxon>Ecdysozoa</taxon>
        <taxon>Nematoda</taxon>
        <taxon>Chromadorea</taxon>
        <taxon>Rhabditida</taxon>
        <taxon>Tylenchina</taxon>
        <taxon>Panagrolaimomorpha</taxon>
        <taxon>Panagrolaimoidea</taxon>
        <taxon>Panagrolaimidae</taxon>
        <taxon>Panagrolaimus</taxon>
    </lineage>
</organism>